<protein>
    <recommendedName>
        <fullName evidence="5">Serine-rich protein</fullName>
    </recommendedName>
</protein>
<feature type="region of interest" description="Disordered" evidence="1">
    <location>
        <begin position="1"/>
        <end position="48"/>
    </location>
</feature>
<feature type="transmembrane region" description="Helical" evidence="2">
    <location>
        <begin position="261"/>
        <end position="281"/>
    </location>
</feature>
<feature type="transmembrane region" description="Helical" evidence="2">
    <location>
        <begin position="192"/>
        <end position="214"/>
    </location>
</feature>
<feature type="region of interest" description="Disordered" evidence="1">
    <location>
        <begin position="111"/>
        <end position="156"/>
    </location>
</feature>
<proteinExistence type="predicted"/>
<dbReference type="InParanoid" id="A0A2N3NHC6"/>
<reference evidence="3 4" key="1">
    <citation type="journal article" date="2017" name="G3 (Bethesda)">
        <title>First Draft Genome Sequence of the Pathogenic Fungus Lomentospora prolificans (Formerly Scedosporium prolificans).</title>
        <authorList>
            <person name="Luo R."/>
            <person name="Zimin A."/>
            <person name="Workman R."/>
            <person name="Fan Y."/>
            <person name="Pertea G."/>
            <person name="Grossman N."/>
            <person name="Wear M.P."/>
            <person name="Jia B."/>
            <person name="Miller H."/>
            <person name="Casadevall A."/>
            <person name="Timp W."/>
            <person name="Zhang S.X."/>
            <person name="Salzberg S.L."/>
        </authorList>
    </citation>
    <scope>NUCLEOTIDE SEQUENCE [LARGE SCALE GENOMIC DNA]</scope>
    <source>
        <strain evidence="3 4">JHH-5317</strain>
    </source>
</reference>
<accession>A0A2N3NHC6</accession>
<dbReference type="VEuPathDB" id="FungiDB:jhhlp_001160"/>
<feature type="compositionally biased region" description="Polar residues" evidence="1">
    <location>
        <begin position="141"/>
        <end position="155"/>
    </location>
</feature>
<keyword evidence="4" id="KW-1185">Reference proteome</keyword>
<evidence type="ECO:0000313" key="3">
    <source>
        <dbReference type="EMBL" id="PKS11866.1"/>
    </source>
</evidence>
<dbReference type="EMBL" id="NLAX01000004">
    <property type="protein sequence ID" value="PKS11866.1"/>
    <property type="molecule type" value="Genomic_DNA"/>
</dbReference>
<evidence type="ECO:0008006" key="5">
    <source>
        <dbReference type="Google" id="ProtNLM"/>
    </source>
</evidence>
<evidence type="ECO:0000256" key="1">
    <source>
        <dbReference type="SAM" id="MobiDB-lite"/>
    </source>
</evidence>
<keyword evidence="2" id="KW-0812">Transmembrane</keyword>
<sequence>MLSISSSIDERSVSHSRSPSDSLDRPAPSYSRYGTRDAHQVRDQDEHGDGLTELHALHQRPSRTRLSGLFSGISSDRNLTSSSSSLAGSFITSSLPTWARSGSPTAEHFPAHIYNHRRRPREAERNAQDQGAGSSEPEFAYQSSRPLRKQTSSIWSPHLRHDQRASRYSMWEPPSVSWRAEGGVLGGREIQVILFIVGFVFPFAWMAGACLPLPRNPQQQMEEGNASTSQLDVRSALPRRAHSFEEAQYEGALWWRRLNRYMSIVGLLVISAVIVLTVLGVRQRWGS</sequence>
<feature type="compositionally biased region" description="Basic and acidic residues" evidence="1">
    <location>
        <begin position="34"/>
        <end position="48"/>
    </location>
</feature>
<comment type="caution">
    <text evidence="3">The sequence shown here is derived from an EMBL/GenBank/DDBJ whole genome shotgun (WGS) entry which is preliminary data.</text>
</comment>
<dbReference type="Proteomes" id="UP000233524">
    <property type="component" value="Unassembled WGS sequence"/>
</dbReference>
<evidence type="ECO:0000313" key="4">
    <source>
        <dbReference type="Proteomes" id="UP000233524"/>
    </source>
</evidence>
<name>A0A2N3NHC6_9PEZI</name>
<feature type="compositionally biased region" description="Low complexity" evidence="1">
    <location>
        <begin position="15"/>
        <end position="29"/>
    </location>
</feature>
<keyword evidence="2" id="KW-1133">Transmembrane helix</keyword>
<dbReference type="AlphaFoldDB" id="A0A2N3NHC6"/>
<organism evidence="3 4">
    <name type="scientific">Lomentospora prolificans</name>
    <dbReference type="NCBI Taxonomy" id="41688"/>
    <lineage>
        <taxon>Eukaryota</taxon>
        <taxon>Fungi</taxon>
        <taxon>Dikarya</taxon>
        <taxon>Ascomycota</taxon>
        <taxon>Pezizomycotina</taxon>
        <taxon>Sordariomycetes</taxon>
        <taxon>Hypocreomycetidae</taxon>
        <taxon>Microascales</taxon>
        <taxon>Microascaceae</taxon>
        <taxon>Lomentospora</taxon>
    </lineage>
</organism>
<dbReference type="STRING" id="41688.A0A2N3NHC6"/>
<gene>
    <name evidence="3" type="ORF">jhhlp_001160</name>
</gene>
<evidence type="ECO:0000256" key="2">
    <source>
        <dbReference type="SAM" id="Phobius"/>
    </source>
</evidence>
<keyword evidence="2" id="KW-0472">Membrane</keyword>
<dbReference type="OrthoDB" id="4153178at2759"/>